<protein>
    <submittedName>
        <fullName evidence="4">Planctomycete cytochrome C</fullName>
    </submittedName>
</protein>
<dbReference type="OrthoDB" id="127107at2"/>
<dbReference type="InterPro" id="IPR022655">
    <property type="entry name" value="DUF1553"/>
</dbReference>
<dbReference type="InterPro" id="IPR011444">
    <property type="entry name" value="DUF1549"/>
</dbReference>
<dbReference type="AlphaFoldDB" id="A0A517YHS0"/>
<evidence type="ECO:0000259" key="1">
    <source>
        <dbReference type="Pfam" id="PF07583"/>
    </source>
</evidence>
<accession>A0A517YHS0</accession>
<dbReference type="InterPro" id="IPR011429">
    <property type="entry name" value="Cyt_c_Planctomycete-type"/>
</dbReference>
<evidence type="ECO:0000259" key="2">
    <source>
        <dbReference type="Pfam" id="PF07587"/>
    </source>
</evidence>
<proteinExistence type="predicted"/>
<keyword evidence="5" id="KW-1185">Reference proteome</keyword>
<sequence>MFQDPLCCRTAQDEPNCSGILFFQPKMLCPSALCCWLSGLILFIVTATGIADELSQKDVAFFESKIRPILAKHCYECHSAGAKQVHGGLRLDSRHTLLQGGDSGAIVVAGQPEKSLLIESIGYSGDIQMPPAGKLPAAEIALLTGWVRSGAILPEDRSTSDSKKSIDFVAGRTFWSFVPPQAVPQPAVRGAEWLRQPIDSFVLTALETQNLTPTERADRRTLIRRATYDLTGLPPSAEEVAQFVADQQPDAYEQLIDRLLASPHYGERWGRYWLDYARYSDGNATSLEVRGQAWLYRDWVVGALSADLSYDQFVLQQFAADHLPECTSADLAALGFLGISPEYWKELQLAPAVIETIVADEWEERIDAIGRTFLGLSIACARCHDHKFDPISTEDYYALAGVLASTQLTERVVIPEPAAQVVRQATEKVKSLRAELAKLTAIQAKSPDDKAKIADLQSQIASIESTTPHYHSSTAHGLIDAALHVLPAGKNHTKIEYKPGETLDLSVHIRGNPTRRGAQVPRRFLTVFSADKPASFQQGSGRLELAKAILNEGAPLSARVIVNRVWKNHFGRGLVETLSDFGTQGARPSHPELLDDLTHRFVEHGWSLKWLHRELMLSATYQQGSTYSREKVGIDPDNRWLWRMNRRRLDIEAWRDSLLVASDNLDRRVGGPSVVLSAAANRRRTLYAKIDRADVDDVLRLFDFPDPATHSPDRMPTTTPLQQLFVLNSTFMQQQAQGVAELLLAGGIESKEAIVLRAYRQLFAREPSSNELRFGVEFLGEHATEVPRVREYAQALLGLNEFIFVD</sequence>
<dbReference type="KEGG" id="aagg:ETAA8_48690"/>
<organism evidence="4 5">
    <name type="scientific">Anatilimnocola aggregata</name>
    <dbReference type="NCBI Taxonomy" id="2528021"/>
    <lineage>
        <taxon>Bacteria</taxon>
        <taxon>Pseudomonadati</taxon>
        <taxon>Planctomycetota</taxon>
        <taxon>Planctomycetia</taxon>
        <taxon>Pirellulales</taxon>
        <taxon>Pirellulaceae</taxon>
        <taxon>Anatilimnocola</taxon>
    </lineage>
</organism>
<dbReference type="GO" id="GO:0009055">
    <property type="term" value="F:electron transfer activity"/>
    <property type="evidence" value="ECO:0007669"/>
    <property type="project" value="InterPro"/>
</dbReference>
<feature type="domain" description="DUF1549" evidence="1">
    <location>
        <begin position="197"/>
        <end position="407"/>
    </location>
</feature>
<dbReference type="Proteomes" id="UP000315017">
    <property type="component" value="Chromosome"/>
</dbReference>
<evidence type="ECO:0000313" key="4">
    <source>
        <dbReference type="EMBL" id="QDU29754.1"/>
    </source>
</evidence>
<gene>
    <name evidence="4" type="ORF">ETAA8_48690</name>
</gene>
<dbReference type="PANTHER" id="PTHR35889">
    <property type="entry name" value="CYCLOINULO-OLIGOSACCHARIDE FRUCTANOTRANSFERASE-RELATED"/>
    <property type="match status" value="1"/>
</dbReference>
<dbReference type="EMBL" id="CP036274">
    <property type="protein sequence ID" value="QDU29754.1"/>
    <property type="molecule type" value="Genomic_DNA"/>
</dbReference>
<evidence type="ECO:0000259" key="3">
    <source>
        <dbReference type="Pfam" id="PF07635"/>
    </source>
</evidence>
<feature type="domain" description="Cytochrome C Planctomycete-type" evidence="3">
    <location>
        <begin position="74"/>
        <end position="133"/>
    </location>
</feature>
<dbReference type="GO" id="GO:0020037">
    <property type="term" value="F:heme binding"/>
    <property type="evidence" value="ECO:0007669"/>
    <property type="project" value="InterPro"/>
</dbReference>
<dbReference type="Pfam" id="PF07635">
    <property type="entry name" value="PSCyt1"/>
    <property type="match status" value="1"/>
</dbReference>
<name>A0A517YHS0_9BACT</name>
<evidence type="ECO:0000313" key="5">
    <source>
        <dbReference type="Proteomes" id="UP000315017"/>
    </source>
</evidence>
<feature type="domain" description="DUF1553" evidence="2">
    <location>
        <begin position="541"/>
        <end position="778"/>
    </location>
</feature>
<dbReference type="InterPro" id="IPR036909">
    <property type="entry name" value="Cyt_c-like_dom_sf"/>
</dbReference>
<dbReference type="Pfam" id="PF07583">
    <property type="entry name" value="PSCyt2"/>
    <property type="match status" value="1"/>
</dbReference>
<reference evidence="4 5" key="1">
    <citation type="submission" date="2019-02" db="EMBL/GenBank/DDBJ databases">
        <title>Deep-cultivation of Planctomycetes and their phenomic and genomic characterization uncovers novel biology.</title>
        <authorList>
            <person name="Wiegand S."/>
            <person name="Jogler M."/>
            <person name="Boedeker C."/>
            <person name="Pinto D."/>
            <person name="Vollmers J."/>
            <person name="Rivas-Marin E."/>
            <person name="Kohn T."/>
            <person name="Peeters S.H."/>
            <person name="Heuer A."/>
            <person name="Rast P."/>
            <person name="Oberbeckmann S."/>
            <person name="Bunk B."/>
            <person name="Jeske O."/>
            <person name="Meyerdierks A."/>
            <person name="Storesund J.E."/>
            <person name="Kallscheuer N."/>
            <person name="Luecker S."/>
            <person name="Lage O.M."/>
            <person name="Pohl T."/>
            <person name="Merkel B.J."/>
            <person name="Hornburger P."/>
            <person name="Mueller R.-W."/>
            <person name="Bruemmer F."/>
            <person name="Labrenz M."/>
            <person name="Spormann A.M."/>
            <person name="Op den Camp H."/>
            <person name="Overmann J."/>
            <person name="Amann R."/>
            <person name="Jetten M.S.M."/>
            <person name="Mascher T."/>
            <person name="Medema M.H."/>
            <person name="Devos D.P."/>
            <person name="Kaster A.-K."/>
            <person name="Ovreas L."/>
            <person name="Rohde M."/>
            <person name="Galperin M.Y."/>
            <person name="Jogler C."/>
        </authorList>
    </citation>
    <scope>NUCLEOTIDE SEQUENCE [LARGE SCALE GENOMIC DNA]</scope>
    <source>
        <strain evidence="4 5">ETA_A8</strain>
    </source>
</reference>
<dbReference type="SUPFAM" id="SSF46626">
    <property type="entry name" value="Cytochrome c"/>
    <property type="match status" value="1"/>
</dbReference>
<dbReference type="PANTHER" id="PTHR35889:SF3">
    <property type="entry name" value="F-BOX DOMAIN-CONTAINING PROTEIN"/>
    <property type="match status" value="1"/>
</dbReference>
<dbReference type="Pfam" id="PF07587">
    <property type="entry name" value="PSD1"/>
    <property type="match status" value="1"/>
</dbReference>